<protein>
    <submittedName>
        <fullName evidence="1">Uncharacterized protein</fullName>
    </submittedName>
</protein>
<evidence type="ECO:0000313" key="2">
    <source>
        <dbReference type="Proteomes" id="UP000636960"/>
    </source>
</evidence>
<dbReference type="Proteomes" id="UP000636960">
    <property type="component" value="Unassembled WGS sequence"/>
</dbReference>
<gene>
    <name evidence="1" type="ORF">Ari01nite_90400</name>
</gene>
<reference evidence="1" key="1">
    <citation type="submission" date="2021-01" db="EMBL/GenBank/DDBJ databases">
        <title>Whole genome shotgun sequence of Actinoplanes rishiriensis NBRC 108556.</title>
        <authorList>
            <person name="Komaki H."/>
            <person name="Tamura T."/>
        </authorList>
    </citation>
    <scope>NUCLEOTIDE SEQUENCE</scope>
    <source>
        <strain evidence="1">NBRC 108556</strain>
    </source>
</reference>
<accession>A0A919K9Y5</accession>
<sequence>MELGLDREPGRLLVVDWVPAQPDGRPALANFLFDGGHLSETEADRSVRLAADELLAWRLAAPDSWPQLLAPHMMRRLRACAEALATGTTAYLHHGQCPDESG</sequence>
<organism evidence="1 2">
    <name type="scientific">Paractinoplanes rishiriensis</name>
    <dbReference type="NCBI Taxonomy" id="1050105"/>
    <lineage>
        <taxon>Bacteria</taxon>
        <taxon>Bacillati</taxon>
        <taxon>Actinomycetota</taxon>
        <taxon>Actinomycetes</taxon>
        <taxon>Micromonosporales</taxon>
        <taxon>Micromonosporaceae</taxon>
        <taxon>Paractinoplanes</taxon>
    </lineage>
</organism>
<dbReference type="AlphaFoldDB" id="A0A919K9Y5"/>
<dbReference type="RefSeq" id="WP_203790376.1">
    <property type="nucleotide sequence ID" value="NZ_BOMV01000106.1"/>
</dbReference>
<name>A0A919K9Y5_9ACTN</name>
<proteinExistence type="predicted"/>
<keyword evidence="2" id="KW-1185">Reference proteome</keyword>
<evidence type="ECO:0000313" key="1">
    <source>
        <dbReference type="EMBL" id="GIF01576.1"/>
    </source>
</evidence>
<dbReference type="EMBL" id="BOMV01000106">
    <property type="protein sequence ID" value="GIF01576.1"/>
    <property type="molecule type" value="Genomic_DNA"/>
</dbReference>
<comment type="caution">
    <text evidence="1">The sequence shown here is derived from an EMBL/GenBank/DDBJ whole genome shotgun (WGS) entry which is preliminary data.</text>
</comment>